<evidence type="ECO:0000256" key="8">
    <source>
        <dbReference type="ARBA" id="ARBA00023235"/>
    </source>
</evidence>
<dbReference type="Pfam" id="PF05698">
    <property type="entry name" value="Trigger_C"/>
    <property type="match status" value="1"/>
</dbReference>
<dbReference type="SUPFAM" id="SSF54534">
    <property type="entry name" value="FKBP-like"/>
    <property type="match status" value="1"/>
</dbReference>
<dbReference type="EC" id="5.2.1.8" evidence="3 11"/>
<comment type="similarity">
    <text evidence="2 11 13">Belongs to the FKBP-type PPIase family. Tig subfamily.</text>
</comment>
<keyword evidence="5 11" id="KW-0132">Cell division</keyword>
<dbReference type="Pfam" id="PF05697">
    <property type="entry name" value="Trigger_N"/>
    <property type="match status" value="1"/>
</dbReference>
<evidence type="ECO:0000256" key="5">
    <source>
        <dbReference type="ARBA" id="ARBA00022618"/>
    </source>
</evidence>
<dbReference type="InterPro" id="IPR005215">
    <property type="entry name" value="Trig_fac"/>
</dbReference>
<comment type="domain">
    <text evidence="11">Consists of 3 domains; the N-terminus binds the ribosome, the middle domain has PPIase activity, while the C-terminus has intrinsic chaperone activity on its own.</text>
</comment>
<accession>A0ABZ2U9E6</accession>
<dbReference type="SUPFAM" id="SSF102735">
    <property type="entry name" value="Trigger factor ribosome-binding domain"/>
    <property type="match status" value="1"/>
</dbReference>
<dbReference type="Pfam" id="PF00254">
    <property type="entry name" value="FKBP_C"/>
    <property type="match status" value="1"/>
</dbReference>
<dbReference type="RefSeq" id="WP_341266550.1">
    <property type="nucleotide sequence ID" value="NZ_CP146843.1"/>
</dbReference>
<keyword evidence="17" id="KW-1185">Reference proteome</keyword>
<dbReference type="InterPro" id="IPR001179">
    <property type="entry name" value="PPIase_FKBP_dom"/>
</dbReference>
<comment type="subcellular location">
    <subcellularLocation>
        <location evidence="11">Cytoplasm</location>
    </subcellularLocation>
    <text evidence="11">About half TF is bound to the ribosome near the polypeptide exit tunnel while the other half is free in the cytoplasm.</text>
</comment>
<evidence type="ECO:0000256" key="3">
    <source>
        <dbReference type="ARBA" id="ARBA00013194"/>
    </source>
</evidence>
<keyword evidence="11" id="KW-0963">Cytoplasm</keyword>
<dbReference type="InterPro" id="IPR036611">
    <property type="entry name" value="Trigger_fac_ribosome-bd_sf"/>
</dbReference>
<dbReference type="Proteomes" id="UP001484199">
    <property type="component" value="Chromosome"/>
</dbReference>
<keyword evidence="7 11" id="KW-0143">Chaperone</keyword>
<evidence type="ECO:0000259" key="15">
    <source>
        <dbReference type="PROSITE" id="PS50059"/>
    </source>
</evidence>
<dbReference type="Gene3D" id="3.10.50.40">
    <property type="match status" value="1"/>
</dbReference>
<dbReference type="HAMAP" id="MF_00303">
    <property type="entry name" value="Trigger_factor_Tig"/>
    <property type="match status" value="1"/>
</dbReference>
<keyword evidence="6 11" id="KW-0697">Rotamase</keyword>
<dbReference type="Gene3D" id="1.10.3120.10">
    <property type="entry name" value="Trigger factor, C-terminal domain"/>
    <property type="match status" value="1"/>
</dbReference>
<dbReference type="GO" id="GO:0051301">
    <property type="term" value="P:cell division"/>
    <property type="evidence" value="ECO:0007669"/>
    <property type="project" value="UniProtKB-KW"/>
</dbReference>
<evidence type="ECO:0000256" key="6">
    <source>
        <dbReference type="ARBA" id="ARBA00023110"/>
    </source>
</evidence>
<keyword evidence="9 11" id="KW-0131">Cell cycle</keyword>
<dbReference type="PIRSF" id="PIRSF003095">
    <property type="entry name" value="Trigger_factor"/>
    <property type="match status" value="1"/>
</dbReference>
<dbReference type="NCBIfam" id="TIGR00115">
    <property type="entry name" value="tig"/>
    <property type="match status" value="1"/>
</dbReference>
<evidence type="ECO:0000313" key="17">
    <source>
        <dbReference type="Proteomes" id="UP001484199"/>
    </source>
</evidence>
<evidence type="ECO:0000256" key="7">
    <source>
        <dbReference type="ARBA" id="ARBA00023186"/>
    </source>
</evidence>
<comment type="catalytic activity">
    <reaction evidence="1 11 12">
        <text>[protein]-peptidylproline (omega=180) = [protein]-peptidylproline (omega=0)</text>
        <dbReference type="Rhea" id="RHEA:16237"/>
        <dbReference type="Rhea" id="RHEA-COMP:10747"/>
        <dbReference type="Rhea" id="RHEA-COMP:10748"/>
        <dbReference type="ChEBI" id="CHEBI:83833"/>
        <dbReference type="ChEBI" id="CHEBI:83834"/>
        <dbReference type="EC" id="5.2.1.8"/>
    </reaction>
</comment>
<evidence type="ECO:0000313" key="16">
    <source>
        <dbReference type="EMBL" id="WYY26649.1"/>
    </source>
</evidence>
<dbReference type="InterPro" id="IPR037041">
    <property type="entry name" value="Trigger_fac_C_sf"/>
</dbReference>
<dbReference type="InterPro" id="IPR008880">
    <property type="entry name" value="Trigger_fac_C"/>
</dbReference>
<feature type="coiled-coil region" evidence="14">
    <location>
        <begin position="316"/>
        <end position="350"/>
    </location>
</feature>
<comment type="function">
    <text evidence="11">Involved in protein export. Acts as a chaperone by maintaining the newly synthesized protein in an open conformation. Functions as a peptidyl-prolyl cis-trans isomerase.</text>
</comment>
<keyword evidence="14" id="KW-0175">Coiled coil</keyword>
<evidence type="ECO:0000256" key="12">
    <source>
        <dbReference type="PROSITE-ProRule" id="PRU00277"/>
    </source>
</evidence>
<evidence type="ECO:0000256" key="1">
    <source>
        <dbReference type="ARBA" id="ARBA00000971"/>
    </source>
</evidence>
<evidence type="ECO:0000256" key="4">
    <source>
        <dbReference type="ARBA" id="ARBA00016902"/>
    </source>
</evidence>
<evidence type="ECO:0000256" key="13">
    <source>
        <dbReference type="RuleBase" id="RU003914"/>
    </source>
</evidence>
<name>A0ABZ2U9E6_ASHYP</name>
<proteinExistence type="inferred from homology"/>
<evidence type="ECO:0000256" key="11">
    <source>
        <dbReference type="HAMAP-Rule" id="MF_00303"/>
    </source>
</evidence>
<gene>
    <name evidence="11" type="primary">tig</name>
    <name evidence="16" type="ORF">AshY1_05530</name>
</gene>
<dbReference type="SUPFAM" id="SSF109998">
    <property type="entry name" value="Triger factor/SurA peptide-binding domain-like"/>
    <property type="match status" value="1"/>
</dbReference>
<feature type="domain" description="PPIase FKBP-type" evidence="15">
    <location>
        <begin position="168"/>
        <end position="263"/>
    </location>
</feature>
<dbReference type="PROSITE" id="PS50059">
    <property type="entry name" value="FKBP_PPIASE"/>
    <property type="match status" value="1"/>
</dbReference>
<dbReference type="Gene3D" id="3.30.70.1050">
    <property type="entry name" value="Trigger factor ribosome-binding domain"/>
    <property type="match status" value="1"/>
</dbReference>
<evidence type="ECO:0000256" key="9">
    <source>
        <dbReference type="ARBA" id="ARBA00023306"/>
    </source>
</evidence>
<dbReference type="InterPro" id="IPR027304">
    <property type="entry name" value="Trigger_fact/SurA_dom_sf"/>
</dbReference>
<reference evidence="16" key="1">
    <citation type="submission" date="2024-03" db="EMBL/GenBank/DDBJ databases">
        <title>The Complete Genome of 'Candidatus Phytoplasma fraxini' AshY1 from the Ash Yellows Group.</title>
        <authorList>
            <person name="Boehm J.W."/>
            <person name="Huettel B."/>
            <person name="Schneider B."/>
            <person name="Kube M."/>
        </authorList>
    </citation>
    <scope>NUCLEOTIDE SEQUENCE [LARGE SCALE GENOMIC DNA]</scope>
    <source>
        <strain evidence="16">AshY1</strain>
    </source>
</reference>
<sequence>MEVKKINNDFVQYYFQINKKDFDVFVDKAFDKIKPKVEVKGFRKGFVTRSVFEKHFDSQSLYKDAFETLVQEKLQEILAKNKEYNFIGSQPKLINFNLEKLTNTKDFFDFGLEFTLKPKSELCNYQQIPLKKTNLEVTEEEVQKKIDFILENHPILEKKENNLSLETGDFAVFDFKGYLNNKLFQGGSAENYTLEIGSNKFIPGFEEQMIGLKKGEKRNINVSFPQNYGNIELAGKKVCFEVVLNDIKIKKDTVLNDELVQSMQFPNINNVQEFKINLKKELVIQKQNEDEKNKKEEILDFIYQNSVLEVPQVLIDEEAQNLKRELEENLKSQKITLEQYLKQMNLTEEKFNEDIQQQAAKISKINFLLDEIGSKEKINISPEELEDNYKQINQEYKIDIKVIKENPSFVQHIKENLMRQKTIYFLLQKNNS</sequence>
<dbReference type="InterPro" id="IPR008881">
    <property type="entry name" value="Trigger_fac_ribosome-bd_bac"/>
</dbReference>
<protein>
    <recommendedName>
        <fullName evidence="4 11">Trigger factor</fullName>
        <shortName evidence="11">TF</shortName>
        <ecNumber evidence="3 11">5.2.1.8</ecNumber>
    </recommendedName>
    <alternativeName>
        <fullName evidence="10 11">PPIase</fullName>
    </alternativeName>
</protein>
<keyword evidence="8 11" id="KW-0413">Isomerase</keyword>
<evidence type="ECO:0000256" key="10">
    <source>
        <dbReference type="ARBA" id="ARBA00029986"/>
    </source>
</evidence>
<evidence type="ECO:0000256" key="14">
    <source>
        <dbReference type="SAM" id="Coils"/>
    </source>
</evidence>
<evidence type="ECO:0000256" key="2">
    <source>
        <dbReference type="ARBA" id="ARBA00005464"/>
    </source>
</evidence>
<dbReference type="EMBL" id="CP146843">
    <property type="protein sequence ID" value="WYY26649.1"/>
    <property type="molecule type" value="Genomic_DNA"/>
</dbReference>
<dbReference type="InterPro" id="IPR046357">
    <property type="entry name" value="PPIase_dom_sf"/>
</dbReference>
<organism evidence="16 17">
    <name type="scientific">Ash yellows phytoplasma</name>
    <dbReference type="NCBI Taxonomy" id="35780"/>
    <lineage>
        <taxon>Bacteria</taxon>
        <taxon>Bacillati</taxon>
        <taxon>Mycoplasmatota</taxon>
        <taxon>Mollicutes</taxon>
        <taxon>Acholeplasmatales</taxon>
        <taxon>Acholeplasmataceae</taxon>
        <taxon>Candidatus Phytoplasma</taxon>
        <taxon>16SrVII (Ash yellows group)</taxon>
    </lineage>
</organism>